<dbReference type="EMBL" id="JANSKA010000004">
    <property type="protein sequence ID" value="MCR9036605.1"/>
    <property type="molecule type" value="Genomic_DNA"/>
</dbReference>
<keyword evidence="1" id="KW-0732">Signal</keyword>
<reference evidence="3 4" key="1">
    <citation type="submission" date="2022-08" db="EMBL/GenBank/DDBJ databases">
        <title>Tractidigestivibacter montrealensis type strain KD21.</title>
        <authorList>
            <person name="Diop K."/>
            <person name="Richard C."/>
            <person name="Routy B."/>
        </authorList>
    </citation>
    <scope>NUCLEOTIDE SEQUENCE [LARGE SCALE GENOMIC DNA]</scope>
    <source>
        <strain evidence="3 4">KD21</strain>
    </source>
</reference>
<keyword evidence="4" id="KW-1185">Reference proteome</keyword>
<organism evidence="3 4">
    <name type="scientific">Tractidigestivibacter montrealensis</name>
    <dbReference type="NCBI Taxonomy" id="2972466"/>
    <lineage>
        <taxon>Bacteria</taxon>
        <taxon>Bacillati</taxon>
        <taxon>Actinomycetota</taxon>
        <taxon>Coriobacteriia</taxon>
        <taxon>Coriobacteriales</taxon>
        <taxon>Atopobiaceae</taxon>
        <taxon>Tractidigestivibacter</taxon>
    </lineage>
</organism>
<accession>A0ABT1Z8R5</accession>
<proteinExistence type="predicted"/>
<dbReference type="Proteomes" id="UP001204320">
    <property type="component" value="Unassembled WGS sequence"/>
</dbReference>
<evidence type="ECO:0000313" key="4">
    <source>
        <dbReference type="Proteomes" id="UP001204320"/>
    </source>
</evidence>
<evidence type="ECO:0000259" key="2">
    <source>
        <dbReference type="Pfam" id="PF18540"/>
    </source>
</evidence>
<feature type="domain" description="DUF5626" evidence="2">
    <location>
        <begin position="45"/>
        <end position="165"/>
    </location>
</feature>
<dbReference type="Pfam" id="PF18540">
    <property type="entry name" value="DUF5626"/>
    <property type="match status" value="1"/>
</dbReference>
<feature type="signal peptide" evidence="1">
    <location>
        <begin position="1"/>
        <end position="29"/>
    </location>
</feature>
<sequence>MNQYRRRYCILFTLALTVFLGGMCGPAVANASEPDGRETVEATFDLELNQPQSETVYLSDGRTAEIGIRPASAIRPLWDSYYDNASGNWEIYYNSPIIYRHFYITISNHAITNAHSPSYTTFLCTVSGESFNWGSTHATYRLNVDTVGGMGSTVAVLQALMEGTTLHTYAN</sequence>
<feature type="chain" id="PRO_5047371832" evidence="1">
    <location>
        <begin position="30"/>
        <end position="171"/>
    </location>
</feature>
<gene>
    <name evidence="3" type="ORF">NVS32_06535</name>
</gene>
<dbReference type="InterPro" id="IPR040491">
    <property type="entry name" value="DUF5626"/>
</dbReference>
<evidence type="ECO:0000256" key="1">
    <source>
        <dbReference type="SAM" id="SignalP"/>
    </source>
</evidence>
<dbReference type="RefSeq" id="WP_143712640.1">
    <property type="nucleotide sequence ID" value="NZ_JANSKA010000004.1"/>
</dbReference>
<evidence type="ECO:0000313" key="3">
    <source>
        <dbReference type="EMBL" id="MCR9036605.1"/>
    </source>
</evidence>
<name>A0ABT1Z8R5_9ACTN</name>
<dbReference type="Gene3D" id="2.60.40.3860">
    <property type="match status" value="1"/>
</dbReference>
<protein>
    <submittedName>
        <fullName evidence="3">DUF5626 family protein</fullName>
    </submittedName>
</protein>
<comment type="caution">
    <text evidence="3">The sequence shown here is derived from an EMBL/GenBank/DDBJ whole genome shotgun (WGS) entry which is preliminary data.</text>
</comment>